<name>A0A6J1VV67_9SAUR</name>
<dbReference type="PANTHER" id="PTHR11334:SF69">
    <property type="entry name" value="G-PROTEIN COUPLED RECEPTORS FAMILY 1 PROFILE DOMAIN-CONTAINING PROTEIN"/>
    <property type="match status" value="1"/>
</dbReference>
<protein>
    <submittedName>
        <fullName evidence="14">Proto-oncogene Mas-like</fullName>
    </submittedName>
</protein>
<organism evidence="13 14">
    <name type="scientific">Notechis scutatus</name>
    <name type="common">mainland tiger snake</name>
    <dbReference type="NCBI Taxonomy" id="8663"/>
    <lineage>
        <taxon>Eukaryota</taxon>
        <taxon>Metazoa</taxon>
        <taxon>Chordata</taxon>
        <taxon>Craniata</taxon>
        <taxon>Vertebrata</taxon>
        <taxon>Euteleostomi</taxon>
        <taxon>Lepidosauria</taxon>
        <taxon>Squamata</taxon>
        <taxon>Bifurcata</taxon>
        <taxon>Unidentata</taxon>
        <taxon>Episquamata</taxon>
        <taxon>Toxicofera</taxon>
        <taxon>Serpentes</taxon>
        <taxon>Colubroidea</taxon>
        <taxon>Elapidae</taxon>
        <taxon>Hydrophiinae</taxon>
        <taxon>Notechis</taxon>
    </lineage>
</organism>
<evidence type="ECO:0000313" key="14">
    <source>
        <dbReference type="RefSeq" id="XP_026546901.1"/>
    </source>
</evidence>
<dbReference type="Pfam" id="PF00001">
    <property type="entry name" value="7tm_1"/>
    <property type="match status" value="1"/>
</dbReference>
<proteinExistence type="inferred from homology"/>
<dbReference type="InterPro" id="IPR026234">
    <property type="entry name" value="MRGPCRFAMILY"/>
</dbReference>
<evidence type="ECO:0000256" key="11">
    <source>
        <dbReference type="SAM" id="Phobius"/>
    </source>
</evidence>
<feature type="transmembrane region" description="Helical" evidence="11">
    <location>
        <begin position="116"/>
        <end position="141"/>
    </location>
</feature>
<reference evidence="14" key="1">
    <citation type="submission" date="2025-08" db="UniProtKB">
        <authorList>
            <consortium name="RefSeq"/>
        </authorList>
    </citation>
    <scope>IDENTIFICATION</scope>
</reference>
<feature type="transmembrane region" description="Helical" evidence="11">
    <location>
        <begin position="303"/>
        <end position="323"/>
    </location>
</feature>
<feature type="transmembrane region" description="Helical" evidence="11">
    <location>
        <begin position="196"/>
        <end position="219"/>
    </location>
</feature>
<dbReference type="PRINTS" id="PR00237">
    <property type="entry name" value="GPCRRHODOPSN"/>
</dbReference>
<keyword evidence="7 10" id="KW-0675">Receptor</keyword>
<evidence type="ECO:0000256" key="8">
    <source>
        <dbReference type="ARBA" id="ARBA00023224"/>
    </source>
</evidence>
<dbReference type="GO" id="GO:0005886">
    <property type="term" value="C:plasma membrane"/>
    <property type="evidence" value="ECO:0007669"/>
    <property type="project" value="UniProtKB-SubCell"/>
</dbReference>
<sequence>MDDGYKIGEEFYNTGDYGHKPPYFPNICLDSFWPEYSNGINDPILLNTPFNTTEIASNSTRIPEIYLYPYEQLSNNLTRILFDGFIVLICILGLVGNGRTIYLLAFSMKRNPFTTFILNLSIADFGVLTSLIMAAIFLVVLSLDQRTYIVKTFFSLFFELFSFTYSASQFLLTAISLDRCVAVLFPLWHRCHHPPYLPTLVCGFLWILCFLLSVVHFILYQTESFGGSRFLYQLIVNGLLCTPLMVVSTVTLWIHMRSKSQRNQRKLLTTLLLALIFFLLFSLPMDVFYVIEYFGSSNPLLMTIGIGCAAINSSINPLFYFLVGRKKRGKDQPRASLKLALQRVFKDEQDNSEKPKTMEEDQL</sequence>
<evidence type="ECO:0000256" key="3">
    <source>
        <dbReference type="ARBA" id="ARBA00022692"/>
    </source>
</evidence>
<keyword evidence="2" id="KW-1003">Cell membrane</keyword>
<dbReference type="PRINTS" id="PR02108">
    <property type="entry name" value="MRGPCRFAMILY"/>
</dbReference>
<dbReference type="AlphaFoldDB" id="A0A6J1VV67"/>
<feature type="domain" description="G-protein coupled receptors family 1 profile" evidence="12">
    <location>
        <begin position="96"/>
        <end position="320"/>
    </location>
</feature>
<feature type="transmembrane region" description="Helical" evidence="11">
    <location>
        <begin position="80"/>
        <end position="104"/>
    </location>
</feature>
<evidence type="ECO:0000256" key="7">
    <source>
        <dbReference type="ARBA" id="ARBA00023170"/>
    </source>
</evidence>
<dbReference type="GO" id="GO:0004930">
    <property type="term" value="F:G protein-coupled receptor activity"/>
    <property type="evidence" value="ECO:0007669"/>
    <property type="project" value="UniProtKB-KW"/>
</dbReference>
<dbReference type="Gene3D" id="1.20.1070.10">
    <property type="entry name" value="Rhodopsin 7-helix transmembrane proteins"/>
    <property type="match status" value="1"/>
</dbReference>
<evidence type="ECO:0000256" key="2">
    <source>
        <dbReference type="ARBA" id="ARBA00022475"/>
    </source>
</evidence>
<dbReference type="RefSeq" id="XP_026546901.1">
    <property type="nucleotide sequence ID" value="XM_026691116.1"/>
</dbReference>
<dbReference type="KEGG" id="nss:113428561"/>
<dbReference type="GeneID" id="113428561"/>
<dbReference type="FunFam" id="1.20.1070.10:FF:000193">
    <property type="entry name" value="Mas-related G-protein coupled receptor member E"/>
    <property type="match status" value="1"/>
</dbReference>
<keyword evidence="6 11" id="KW-0472">Membrane</keyword>
<evidence type="ECO:0000256" key="9">
    <source>
        <dbReference type="ARBA" id="ARBA00061394"/>
    </source>
</evidence>
<comment type="similarity">
    <text evidence="9">Belongs to the G-protein coupled receptor 1 family. Mas subfamily.</text>
</comment>
<evidence type="ECO:0000313" key="13">
    <source>
        <dbReference type="Proteomes" id="UP000504612"/>
    </source>
</evidence>
<keyword evidence="3 10" id="KW-0812">Transmembrane</keyword>
<dbReference type="PROSITE" id="PS50262">
    <property type="entry name" value="G_PROTEIN_RECEP_F1_2"/>
    <property type="match status" value="1"/>
</dbReference>
<keyword evidence="5 10" id="KW-0297">G-protein coupled receptor</keyword>
<evidence type="ECO:0000256" key="10">
    <source>
        <dbReference type="RuleBase" id="RU000688"/>
    </source>
</evidence>
<dbReference type="InterPro" id="IPR017452">
    <property type="entry name" value="GPCR_Rhodpsn_7TM"/>
</dbReference>
<evidence type="ECO:0000256" key="5">
    <source>
        <dbReference type="ARBA" id="ARBA00023040"/>
    </source>
</evidence>
<comment type="subcellular location">
    <subcellularLocation>
        <location evidence="1">Cell membrane</location>
        <topology evidence="1">Multi-pass membrane protein</topology>
    </subcellularLocation>
</comment>
<evidence type="ECO:0000256" key="4">
    <source>
        <dbReference type="ARBA" id="ARBA00022989"/>
    </source>
</evidence>
<keyword evidence="8 10" id="KW-0807">Transducer</keyword>
<keyword evidence="13" id="KW-1185">Reference proteome</keyword>
<dbReference type="PANTHER" id="PTHR11334">
    <property type="entry name" value="MAS-RELATED G-PROTEIN COUPLED RECEPTOR"/>
    <property type="match status" value="1"/>
</dbReference>
<evidence type="ECO:0000256" key="6">
    <source>
        <dbReference type="ARBA" id="ARBA00023136"/>
    </source>
</evidence>
<dbReference type="SUPFAM" id="SSF81321">
    <property type="entry name" value="Family A G protein-coupled receptor-like"/>
    <property type="match status" value="1"/>
</dbReference>
<evidence type="ECO:0000259" key="12">
    <source>
        <dbReference type="PROSITE" id="PS50262"/>
    </source>
</evidence>
<dbReference type="PROSITE" id="PS00237">
    <property type="entry name" value="G_PROTEIN_RECEP_F1_1"/>
    <property type="match status" value="1"/>
</dbReference>
<accession>A0A6J1VV67</accession>
<evidence type="ECO:0000256" key="1">
    <source>
        <dbReference type="ARBA" id="ARBA00004651"/>
    </source>
</evidence>
<gene>
    <name evidence="14" type="primary">LOC113428561</name>
</gene>
<dbReference type="Proteomes" id="UP000504612">
    <property type="component" value="Unplaced"/>
</dbReference>
<feature type="transmembrane region" description="Helical" evidence="11">
    <location>
        <begin position="267"/>
        <end position="291"/>
    </location>
</feature>
<dbReference type="InterPro" id="IPR000276">
    <property type="entry name" value="GPCR_Rhodpsn"/>
</dbReference>
<keyword evidence="4 11" id="KW-1133">Transmembrane helix</keyword>
<feature type="transmembrane region" description="Helical" evidence="11">
    <location>
        <begin position="231"/>
        <end position="255"/>
    </location>
</feature>